<evidence type="ECO:0000313" key="1">
    <source>
        <dbReference type="EMBL" id="MPM42975.1"/>
    </source>
</evidence>
<dbReference type="AlphaFoldDB" id="A0A644ZQ11"/>
<organism evidence="1">
    <name type="scientific">bioreactor metagenome</name>
    <dbReference type="NCBI Taxonomy" id="1076179"/>
    <lineage>
        <taxon>unclassified sequences</taxon>
        <taxon>metagenomes</taxon>
        <taxon>ecological metagenomes</taxon>
    </lineage>
</organism>
<proteinExistence type="predicted"/>
<sequence length="102" mass="11752">MELEKIIKEKCTLKDFETLAILRTLTSSEYLFSTANGFILGKPYFEENTLVSSFLMLTEVVMLTNNKNINFSNSIFYLSIDQIIAFSPIERDSFLHQLQADL</sequence>
<accession>A0A644ZQ11</accession>
<dbReference type="EMBL" id="VSSQ01009930">
    <property type="protein sequence ID" value="MPM42975.1"/>
    <property type="molecule type" value="Genomic_DNA"/>
</dbReference>
<name>A0A644ZQ11_9ZZZZ</name>
<reference evidence="1" key="1">
    <citation type="submission" date="2019-08" db="EMBL/GenBank/DDBJ databases">
        <authorList>
            <person name="Kucharzyk K."/>
            <person name="Murdoch R.W."/>
            <person name="Higgins S."/>
            <person name="Loffler F."/>
        </authorList>
    </citation>
    <scope>NUCLEOTIDE SEQUENCE</scope>
</reference>
<protein>
    <submittedName>
        <fullName evidence="1">Uncharacterized protein</fullName>
    </submittedName>
</protein>
<gene>
    <name evidence="1" type="ORF">SDC9_89647</name>
</gene>
<comment type="caution">
    <text evidence="1">The sequence shown here is derived from an EMBL/GenBank/DDBJ whole genome shotgun (WGS) entry which is preliminary data.</text>
</comment>